<keyword evidence="2" id="KW-0808">Transferase</keyword>
<protein>
    <submittedName>
        <fullName evidence="2 3">Acyltransferase</fullName>
    </submittedName>
</protein>
<dbReference type="EMBL" id="KE524855">
    <property type="protein sequence ID" value="KFB37854.1"/>
    <property type="molecule type" value="Genomic_DNA"/>
</dbReference>
<evidence type="ECO:0000256" key="1">
    <source>
        <dbReference type="SAM" id="MobiDB-lite"/>
    </source>
</evidence>
<keyword evidence="2" id="KW-0012">Acyltransferase</keyword>
<evidence type="ECO:0000313" key="3">
    <source>
        <dbReference type="EnsemblMetazoa" id="ASIC005149-PA"/>
    </source>
</evidence>
<dbReference type="VEuPathDB" id="VectorBase:ASIC005149"/>
<organism evidence="2">
    <name type="scientific">Anopheles sinensis</name>
    <name type="common">Mosquito</name>
    <dbReference type="NCBI Taxonomy" id="74873"/>
    <lineage>
        <taxon>Eukaryota</taxon>
        <taxon>Metazoa</taxon>
        <taxon>Ecdysozoa</taxon>
        <taxon>Arthropoda</taxon>
        <taxon>Hexapoda</taxon>
        <taxon>Insecta</taxon>
        <taxon>Pterygota</taxon>
        <taxon>Neoptera</taxon>
        <taxon>Endopterygota</taxon>
        <taxon>Diptera</taxon>
        <taxon>Nematocera</taxon>
        <taxon>Culicoidea</taxon>
        <taxon>Culicidae</taxon>
        <taxon>Anophelinae</taxon>
        <taxon>Anopheles</taxon>
    </lineage>
</organism>
<dbReference type="EnsemblMetazoa" id="ASIC005149-RA">
    <property type="protein sequence ID" value="ASIC005149-PA"/>
    <property type="gene ID" value="ASIC005149"/>
</dbReference>
<evidence type="ECO:0000313" key="2">
    <source>
        <dbReference type="EMBL" id="KFB37854.1"/>
    </source>
</evidence>
<dbReference type="Proteomes" id="UP000030765">
    <property type="component" value="Unassembled WGS sequence"/>
</dbReference>
<reference evidence="2 4" key="1">
    <citation type="journal article" date="2014" name="BMC Genomics">
        <title>Genome sequence of Anopheles sinensis provides insight into genetics basis of mosquito competence for malaria parasites.</title>
        <authorList>
            <person name="Zhou D."/>
            <person name="Zhang D."/>
            <person name="Ding G."/>
            <person name="Shi L."/>
            <person name="Hou Q."/>
            <person name="Ye Y."/>
            <person name="Xu Y."/>
            <person name="Zhou H."/>
            <person name="Xiong C."/>
            <person name="Li S."/>
            <person name="Yu J."/>
            <person name="Hong S."/>
            <person name="Yu X."/>
            <person name="Zou P."/>
            <person name="Chen C."/>
            <person name="Chang X."/>
            <person name="Wang W."/>
            <person name="Lv Y."/>
            <person name="Sun Y."/>
            <person name="Ma L."/>
            <person name="Shen B."/>
            <person name="Zhu C."/>
        </authorList>
    </citation>
    <scope>NUCLEOTIDE SEQUENCE [LARGE SCALE GENOMIC DNA]</scope>
</reference>
<dbReference type="EMBL" id="ATLV01013381">
    <property type="status" value="NOT_ANNOTATED_CDS"/>
    <property type="molecule type" value="Genomic_DNA"/>
</dbReference>
<keyword evidence="4" id="KW-1185">Reference proteome</keyword>
<dbReference type="AlphaFoldDB" id="A0A084VIR0"/>
<dbReference type="GO" id="GO:0016746">
    <property type="term" value="F:acyltransferase activity"/>
    <property type="evidence" value="ECO:0007669"/>
    <property type="project" value="UniProtKB-KW"/>
</dbReference>
<feature type="region of interest" description="Disordered" evidence="1">
    <location>
        <begin position="21"/>
        <end position="50"/>
    </location>
</feature>
<feature type="compositionally biased region" description="Basic and acidic residues" evidence="1">
    <location>
        <begin position="37"/>
        <end position="50"/>
    </location>
</feature>
<sequence length="295" mass="31805">MVFLGRGGVFLSNIPTLSEGGDGGNFHHDNGTQLTTQREREKGAREGGRGVVEDTRVCRKSGSRNGATSCAEYATRKTETFCLISGREVEGAFWKIRLHSVIFTGARISIPPSVMGHIFPNSCAICVCHRDAGASSSVVPGPLSPCFSCVRVVKMTPKTLGHGPDTATSKALMGFSLGSTTFFIGKKGRKRKQRPVITFSSVNPTLSHSWHRAGTQLLANFSPNEAEPLGKVSWCSTCRGDESWEWAQGESVSKSKHCHLPGPEEDETIARHLVVSAISAESQIRTKQSFPTGSL</sequence>
<gene>
    <name evidence="2" type="ORF">ZHAS_00005149</name>
</gene>
<reference evidence="3" key="2">
    <citation type="submission" date="2020-05" db="UniProtKB">
        <authorList>
            <consortium name="EnsemblMetazoa"/>
        </authorList>
    </citation>
    <scope>IDENTIFICATION</scope>
</reference>
<proteinExistence type="predicted"/>
<accession>A0A084VIR0</accession>
<name>A0A084VIR0_ANOSI</name>
<evidence type="ECO:0000313" key="4">
    <source>
        <dbReference type="Proteomes" id="UP000030765"/>
    </source>
</evidence>